<dbReference type="OrthoDB" id="5373251at2759"/>
<accession>A0A3N4JV06</accession>
<feature type="compositionally biased region" description="Polar residues" evidence="1">
    <location>
        <begin position="278"/>
        <end position="290"/>
    </location>
</feature>
<dbReference type="EMBL" id="ML120383">
    <property type="protein sequence ID" value="RPA99970.1"/>
    <property type="molecule type" value="Genomic_DNA"/>
</dbReference>
<dbReference type="Proteomes" id="UP000276215">
    <property type="component" value="Unassembled WGS sequence"/>
</dbReference>
<protein>
    <submittedName>
        <fullName evidence="2">Uncharacterized protein</fullName>
    </submittedName>
</protein>
<feature type="region of interest" description="Disordered" evidence="1">
    <location>
        <begin position="190"/>
        <end position="357"/>
    </location>
</feature>
<feature type="compositionally biased region" description="Polar residues" evidence="1">
    <location>
        <begin position="306"/>
        <end position="318"/>
    </location>
</feature>
<feature type="compositionally biased region" description="Polar residues" evidence="1">
    <location>
        <begin position="337"/>
        <end position="350"/>
    </location>
</feature>
<organism evidence="2 3">
    <name type="scientific">Choiromyces venosus 120613-1</name>
    <dbReference type="NCBI Taxonomy" id="1336337"/>
    <lineage>
        <taxon>Eukaryota</taxon>
        <taxon>Fungi</taxon>
        <taxon>Dikarya</taxon>
        <taxon>Ascomycota</taxon>
        <taxon>Pezizomycotina</taxon>
        <taxon>Pezizomycetes</taxon>
        <taxon>Pezizales</taxon>
        <taxon>Tuberaceae</taxon>
        <taxon>Choiromyces</taxon>
    </lineage>
</organism>
<feature type="compositionally biased region" description="Polar residues" evidence="1">
    <location>
        <begin position="223"/>
        <end position="236"/>
    </location>
</feature>
<name>A0A3N4JV06_9PEZI</name>
<proteinExistence type="predicted"/>
<evidence type="ECO:0000313" key="3">
    <source>
        <dbReference type="Proteomes" id="UP000276215"/>
    </source>
</evidence>
<sequence>MQNTSKKKAYLLDELMIDFPYYDPKDDDPSEDRTLRTLRLMRETHKQQRDRLLARHLRESEQWKKDALASVDWDTTELVANVPGSPPTMLAYSIDQISTPEAEKALEFLPAEYRHTTVSIKQLDRPLNKNPKKVTLDSYKLAGMFADEGVLMRQRMLREEQDLRTFQEVEKAPYYEVLRRQDPERYNAKEGAHLPTKSGATQTHHLSLRASGARRDSGPPRTLSGSHASGAGQTDNLEQKGGPEAVSASGTSTAKSRDPRPRPSVATPIAIQEGASATAGNQSAGSSTGPPSGHLFNEPNRIWGFTNPSMALTKESPNSPMPPTSPLTLNPFDRRNSSASSQAAVMNNLRNVPDDSGEAAYLKRLLMTQQQQQEQQPPR</sequence>
<reference evidence="2 3" key="1">
    <citation type="journal article" date="2018" name="Nat. Ecol. Evol.">
        <title>Pezizomycetes genomes reveal the molecular basis of ectomycorrhizal truffle lifestyle.</title>
        <authorList>
            <person name="Murat C."/>
            <person name="Payen T."/>
            <person name="Noel B."/>
            <person name="Kuo A."/>
            <person name="Morin E."/>
            <person name="Chen J."/>
            <person name="Kohler A."/>
            <person name="Krizsan K."/>
            <person name="Balestrini R."/>
            <person name="Da Silva C."/>
            <person name="Montanini B."/>
            <person name="Hainaut M."/>
            <person name="Levati E."/>
            <person name="Barry K.W."/>
            <person name="Belfiori B."/>
            <person name="Cichocki N."/>
            <person name="Clum A."/>
            <person name="Dockter R.B."/>
            <person name="Fauchery L."/>
            <person name="Guy J."/>
            <person name="Iotti M."/>
            <person name="Le Tacon F."/>
            <person name="Lindquist E.A."/>
            <person name="Lipzen A."/>
            <person name="Malagnac F."/>
            <person name="Mello A."/>
            <person name="Molinier V."/>
            <person name="Miyauchi S."/>
            <person name="Poulain J."/>
            <person name="Riccioni C."/>
            <person name="Rubini A."/>
            <person name="Sitrit Y."/>
            <person name="Splivallo R."/>
            <person name="Traeger S."/>
            <person name="Wang M."/>
            <person name="Zifcakova L."/>
            <person name="Wipf D."/>
            <person name="Zambonelli A."/>
            <person name="Paolocci F."/>
            <person name="Nowrousian M."/>
            <person name="Ottonello S."/>
            <person name="Baldrian P."/>
            <person name="Spatafora J.W."/>
            <person name="Henrissat B."/>
            <person name="Nagy L.G."/>
            <person name="Aury J.M."/>
            <person name="Wincker P."/>
            <person name="Grigoriev I.V."/>
            <person name="Bonfante P."/>
            <person name="Martin F.M."/>
        </authorList>
    </citation>
    <scope>NUCLEOTIDE SEQUENCE [LARGE SCALE GENOMIC DNA]</scope>
    <source>
        <strain evidence="2 3">120613-1</strain>
    </source>
</reference>
<evidence type="ECO:0000256" key="1">
    <source>
        <dbReference type="SAM" id="MobiDB-lite"/>
    </source>
</evidence>
<gene>
    <name evidence="2" type="ORF">L873DRAFT_1827723</name>
</gene>
<keyword evidence="3" id="KW-1185">Reference proteome</keyword>
<evidence type="ECO:0000313" key="2">
    <source>
        <dbReference type="EMBL" id="RPA99970.1"/>
    </source>
</evidence>
<dbReference type="AlphaFoldDB" id="A0A3N4JV06"/>